<gene>
    <name evidence="2" type="ORF">CONCODRAFT_80609</name>
</gene>
<dbReference type="Proteomes" id="UP000070444">
    <property type="component" value="Unassembled WGS sequence"/>
</dbReference>
<evidence type="ECO:0000313" key="3">
    <source>
        <dbReference type="Proteomes" id="UP000070444"/>
    </source>
</evidence>
<keyword evidence="3" id="KW-1185">Reference proteome</keyword>
<feature type="chain" id="PRO_5012294551" evidence="1">
    <location>
        <begin position="16"/>
        <end position="129"/>
    </location>
</feature>
<proteinExistence type="predicted"/>
<evidence type="ECO:0000313" key="2">
    <source>
        <dbReference type="EMBL" id="KXN66047.1"/>
    </source>
</evidence>
<feature type="signal peptide" evidence="1">
    <location>
        <begin position="1"/>
        <end position="15"/>
    </location>
</feature>
<sequence length="129" mass="15128">MQLTAFFLAISSTLAIKFTVQYSPNGDYSQRTPRDLKVNAGICYKLPYNWYEVTIPSGYKTLFWKDENCKDRFNAESNNPEFDLYDINRYLSLKSFKIVESRDDKEGKKFWWLGGNFGDDVFGGDDDYY</sequence>
<dbReference type="EMBL" id="KQ964774">
    <property type="protein sequence ID" value="KXN66047.1"/>
    <property type="molecule type" value="Genomic_DNA"/>
</dbReference>
<evidence type="ECO:0000256" key="1">
    <source>
        <dbReference type="SAM" id="SignalP"/>
    </source>
</evidence>
<protein>
    <submittedName>
        <fullName evidence="2">Uncharacterized protein</fullName>
    </submittedName>
</protein>
<keyword evidence="1" id="KW-0732">Signal</keyword>
<reference evidence="2 3" key="1">
    <citation type="journal article" date="2015" name="Genome Biol. Evol.">
        <title>Phylogenomic analyses indicate that early fungi evolved digesting cell walls of algal ancestors of land plants.</title>
        <authorList>
            <person name="Chang Y."/>
            <person name="Wang S."/>
            <person name="Sekimoto S."/>
            <person name="Aerts A.L."/>
            <person name="Choi C."/>
            <person name="Clum A."/>
            <person name="LaButti K.M."/>
            <person name="Lindquist E.A."/>
            <person name="Yee Ngan C."/>
            <person name="Ohm R.A."/>
            <person name="Salamov A.A."/>
            <person name="Grigoriev I.V."/>
            <person name="Spatafora J.W."/>
            <person name="Berbee M.L."/>
        </authorList>
    </citation>
    <scope>NUCLEOTIDE SEQUENCE [LARGE SCALE GENOMIC DNA]</scope>
    <source>
        <strain evidence="2 3">NRRL 28638</strain>
    </source>
</reference>
<accession>A0A137NTB7</accession>
<dbReference type="AlphaFoldDB" id="A0A137NTB7"/>
<name>A0A137NTB7_CONC2</name>
<organism evidence="2 3">
    <name type="scientific">Conidiobolus coronatus (strain ATCC 28846 / CBS 209.66 / NRRL 28638)</name>
    <name type="common">Delacroixia coronata</name>
    <dbReference type="NCBI Taxonomy" id="796925"/>
    <lineage>
        <taxon>Eukaryota</taxon>
        <taxon>Fungi</taxon>
        <taxon>Fungi incertae sedis</taxon>
        <taxon>Zoopagomycota</taxon>
        <taxon>Entomophthoromycotina</taxon>
        <taxon>Entomophthoromycetes</taxon>
        <taxon>Entomophthorales</taxon>
        <taxon>Ancylistaceae</taxon>
        <taxon>Conidiobolus</taxon>
    </lineage>
</organism>